<dbReference type="Pfam" id="PF02698">
    <property type="entry name" value="DUF218"/>
    <property type="match status" value="1"/>
</dbReference>
<dbReference type="PANTHER" id="PTHR30336">
    <property type="entry name" value="INNER MEMBRANE PROTEIN, PROBABLE PERMEASE"/>
    <property type="match status" value="1"/>
</dbReference>
<dbReference type="Proteomes" id="UP000076400">
    <property type="component" value="Unassembled WGS sequence"/>
</dbReference>
<dbReference type="GO" id="GO:0005886">
    <property type="term" value="C:plasma membrane"/>
    <property type="evidence" value="ECO:0007669"/>
    <property type="project" value="TreeGrafter"/>
</dbReference>
<keyword evidence="3" id="KW-1185">Reference proteome</keyword>
<name>A0A154WGR3_9PROT</name>
<dbReference type="InterPro" id="IPR003848">
    <property type="entry name" value="DUF218"/>
</dbReference>
<evidence type="ECO:0000313" key="2">
    <source>
        <dbReference type="EMBL" id="KZD12721.1"/>
    </source>
</evidence>
<dbReference type="EMBL" id="LPXN01000003">
    <property type="protein sequence ID" value="KZD12721.1"/>
    <property type="molecule type" value="Genomic_DNA"/>
</dbReference>
<protein>
    <recommendedName>
        <fullName evidence="1">DUF218 domain-containing protein</fullName>
    </recommendedName>
</protein>
<feature type="domain" description="DUF218" evidence="1">
    <location>
        <begin position="35"/>
        <end position="158"/>
    </location>
</feature>
<organism evidence="2 3">
    <name type="scientific">Oceanibaculum pacificum</name>
    <dbReference type="NCBI Taxonomy" id="580166"/>
    <lineage>
        <taxon>Bacteria</taxon>
        <taxon>Pseudomonadati</taxon>
        <taxon>Pseudomonadota</taxon>
        <taxon>Alphaproteobacteria</taxon>
        <taxon>Rhodospirillales</taxon>
        <taxon>Oceanibaculaceae</taxon>
        <taxon>Oceanibaculum</taxon>
    </lineage>
</organism>
<dbReference type="PANTHER" id="PTHR30336:SF4">
    <property type="entry name" value="ENVELOPE BIOGENESIS FACTOR ELYC"/>
    <property type="match status" value="1"/>
</dbReference>
<evidence type="ECO:0000259" key="1">
    <source>
        <dbReference type="Pfam" id="PF02698"/>
    </source>
</evidence>
<evidence type="ECO:0000313" key="3">
    <source>
        <dbReference type="Proteomes" id="UP000076400"/>
    </source>
</evidence>
<proteinExistence type="predicted"/>
<reference evidence="2 3" key="1">
    <citation type="submission" date="2015-12" db="EMBL/GenBank/DDBJ databases">
        <title>Genome sequence of Oceanibaculum pacificum MCCC 1A02656.</title>
        <authorList>
            <person name="Lu L."/>
            <person name="Lai Q."/>
            <person name="Shao Z."/>
            <person name="Qian P."/>
        </authorList>
    </citation>
    <scope>NUCLEOTIDE SEQUENCE [LARGE SCALE GENOMIC DNA]</scope>
    <source>
        <strain evidence="2 3">MCCC 1A02656</strain>
    </source>
</reference>
<dbReference type="STRING" id="580166.AUP43_15400"/>
<dbReference type="GO" id="GO:0043164">
    <property type="term" value="P:Gram-negative-bacterium-type cell wall biogenesis"/>
    <property type="evidence" value="ECO:0007669"/>
    <property type="project" value="TreeGrafter"/>
</dbReference>
<dbReference type="GO" id="GO:0000270">
    <property type="term" value="P:peptidoglycan metabolic process"/>
    <property type="evidence" value="ECO:0007669"/>
    <property type="project" value="TreeGrafter"/>
</dbReference>
<dbReference type="OrthoDB" id="9812311at2"/>
<dbReference type="InterPro" id="IPR051599">
    <property type="entry name" value="Cell_Envelope_Assoc"/>
</dbReference>
<accession>A0A154WGR3</accession>
<comment type="caution">
    <text evidence="2">The sequence shown here is derived from an EMBL/GenBank/DDBJ whole genome shotgun (WGS) entry which is preliminary data.</text>
</comment>
<sequence>MAVAGTILLALWIGGLFRYAGEIPEAVADPARATDAIVVLTGGAKRLEAGLELLHQDKGRRLLVSGVNPGVTREALVQLTPKWSAALNDRIDIDYSADNTIGNATETALWMRNNGFASLRLVTASYHMRRSLLEFSTAMPEIEIVPNPVFPEEFRAEAWWRWPGTAALIFSEYNKFLMARLRLYIAEKIRQADA</sequence>
<dbReference type="AlphaFoldDB" id="A0A154WGR3"/>
<dbReference type="Gene3D" id="3.40.50.620">
    <property type="entry name" value="HUPs"/>
    <property type="match status" value="1"/>
</dbReference>
<gene>
    <name evidence="2" type="ORF">AUP43_15400</name>
</gene>
<dbReference type="CDD" id="cd06259">
    <property type="entry name" value="YdcF-like"/>
    <property type="match status" value="1"/>
</dbReference>
<dbReference type="InterPro" id="IPR014729">
    <property type="entry name" value="Rossmann-like_a/b/a_fold"/>
</dbReference>